<reference evidence="1" key="1">
    <citation type="submission" date="2019-08" db="EMBL/GenBank/DDBJ databases">
        <authorList>
            <person name="Kucharzyk K."/>
            <person name="Murdoch R.W."/>
            <person name="Higgins S."/>
            <person name="Loffler F."/>
        </authorList>
    </citation>
    <scope>NUCLEOTIDE SEQUENCE</scope>
</reference>
<evidence type="ECO:0000313" key="1">
    <source>
        <dbReference type="EMBL" id="MPL87555.1"/>
    </source>
</evidence>
<dbReference type="EMBL" id="VSSQ01000241">
    <property type="protein sequence ID" value="MPL87555.1"/>
    <property type="molecule type" value="Genomic_DNA"/>
</dbReference>
<gene>
    <name evidence="1" type="ORF">SDC9_33556</name>
</gene>
<name>A0A644V936_9ZZZZ</name>
<accession>A0A644V936</accession>
<comment type="caution">
    <text evidence="1">The sequence shown here is derived from an EMBL/GenBank/DDBJ whole genome shotgun (WGS) entry which is preliminary data.</text>
</comment>
<proteinExistence type="predicted"/>
<protein>
    <submittedName>
        <fullName evidence="1">Uncharacterized protein</fullName>
    </submittedName>
</protein>
<sequence>MKRIIMAVLAMGFGFSAFAQPIAISFSDFTEIVGSMQIQGFSSPFEITEEEDEFNRYAATFLNTKDFVYVKLDPRKGGVVWQDAPYKLGKWDAEYAFLRTQATLAIDLPAIEAVLRISSNKFTDQADLEAIAWQTGLLDRNFAALRWPDEIPEAFRPECVIVDVERVESSTEGYTTEYFLTVLMSKELKQSVKRLRSQYEDNGHYIVFSDKTALTSQFGHLDDLDTCCRDDEKLVISFQIP</sequence>
<organism evidence="1">
    <name type="scientific">bioreactor metagenome</name>
    <dbReference type="NCBI Taxonomy" id="1076179"/>
    <lineage>
        <taxon>unclassified sequences</taxon>
        <taxon>metagenomes</taxon>
        <taxon>ecological metagenomes</taxon>
    </lineage>
</organism>
<dbReference type="AlphaFoldDB" id="A0A644V936"/>